<keyword evidence="4" id="KW-1185">Reference proteome</keyword>
<evidence type="ECO:0000313" key="2">
    <source>
        <dbReference type="EMBL" id="PKI41992.1"/>
    </source>
</evidence>
<accession>A0A218VZ32</accession>
<proteinExistence type="predicted"/>
<dbReference type="EMBL" id="PGOL01003245">
    <property type="protein sequence ID" value="PKI41992.1"/>
    <property type="molecule type" value="Genomic_DNA"/>
</dbReference>
<comment type="caution">
    <text evidence="1">The sequence shown here is derived from an EMBL/GenBank/DDBJ whole genome shotgun (WGS) entry which is preliminary data.</text>
</comment>
<reference evidence="1" key="2">
    <citation type="submission" date="2017-06" db="EMBL/GenBank/DDBJ databases">
        <title>The pomegranate genome and the genomics of punicalagin biosynthesis.</title>
        <authorList>
            <person name="Xu C."/>
        </authorList>
    </citation>
    <scope>NUCLEOTIDE SEQUENCE [LARGE SCALE GENOMIC DNA]</scope>
    <source>
        <tissue evidence="1">Fresh leaf</tissue>
    </source>
</reference>
<dbReference type="Proteomes" id="UP000233551">
    <property type="component" value="Unassembled WGS sequence"/>
</dbReference>
<protein>
    <submittedName>
        <fullName evidence="1">Uncharacterized protein</fullName>
    </submittedName>
</protein>
<reference evidence="2 4" key="3">
    <citation type="submission" date="2017-11" db="EMBL/GenBank/DDBJ databases">
        <title>De-novo sequencing of pomegranate (Punica granatum L.) genome.</title>
        <authorList>
            <person name="Akparov Z."/>
            <person name="Amiraslanov A."/>
            <person name="Hajiyeva S."/>
            <person name="Abbasov M."/>
            <person name="Kaur K."/>
            <person name="Hamwieh A."/>
            <person name="Solovyev V."/>
            <person name="Salamov A."/>
            <person name="Braich B."/>
            <person name="Kosarev P."/>
            <person name="Mahmoud A."/>
            <person name="Hajiyev E."/>
            <person name="Babayeva S."/>
            <person name="Izzatullayeva V."/>
            <person name="Mammadov A."/>
            <person name="Mammadov A."/>
            <person name="Sharifova S."/>
            <person name="Ojaghi J."/>
            <person name="Eynullazada K."/>
            <person name="Bayramov B."/>
            <person name="Abdulazimova A."/>
            <person name="Shahmuradov I."/>
        </authorList>
    </citation>
    <scope>NUCLEOTIDE SEQUENCE [LARGE SCALE GENOMIC DNA]</scope>
    <source>
        <strain evidence="2">AG2017</strain>
        <strain evidence="4">cv. AG2017</strain>
        <tissue evidence="2">Leaf</tissue>
    </source>
</reference>
<gene>
    <name evidence="1" type="ORF">CDL15_Pgr023823</name>
    <name evidence="2" type="ORF">CRG98_037610</name>
</gene>
<evidence type="ECO:0000313" key="4">
    <source>
        <dbReference type="Proteomes" id="UP000233551"/>
    </source>
</evidence>
<reference evidence="3" key="1">
    <citation type="journal article" date="2017" name="Plant J.">
        <title>The pomegranate (Punica granatum L.) genome and the genomics of punicalagin biosynthesis.</title>
        <authorList>
            <person name="Qin G."/>
            <person name="Xu C."/>
            <person name="Ming R."/>
            <person name="Tang H."/>
            <person name="Guyot R."/>
            <person name="Kramer E.M."/>
            <person name="Hu Y."/>
            <person name="Yi X."/>
            <person name="Qi Y."/>
            <person name="Xu X."/>
            <person name="Gao Z."/>
            <person name="Pan H."/>
            <person name="Jian J."/>
            <person name="Tian Y."/>
            <person name="Yue Z."/>
            <person name="Xu Y."/>
        </authorList>
    </citation>
    <scope>NUCLEOTIDE SEQUENCE [LARGE SCALE GENOMIC DNA]</scope>
    <source>
        <strain evidence="3">cv. Dabenzi</strain>
    </source>
</reference>
<evidence type="ECO:0000313" key="3">
    <source>
        <dbReference type="Proteomes" id="UP000197138"/>
    </source>
</evidence>
<dbReference type="AlphaFoldDB" id="A0A218VZ32"/>
<name>A0A218VZ32_PUNGR</name>
<organism evidence="1 3">
    <name type="scientific">Punica granatum</name>
    <name type="common">Pomegranate</name>
    <dbReference type="NCBI Taxonomy" id="22663"/>
    <lineage>
        <taxon>Eukaryota</taxon>
        <taxon>Viridiplantae</taxon>
        <taxon>Streptophyta</taxon>
        <taxon>Embryophyta</taxon>
        <taxon>Tracheophyta</taxon>
        <taxon>Spermatophyta</taxon>
        <taxon>Magnoliopsida</taxon>
        <taxon>eudicotyledons</taxon>
        <taxon>Gunneridae</taxon>
        <taxon>Pentapetalae</taxon>
        <taxon>rosids</taxon>
        <taxon>malvids</taxon>
        <taxon>Myrtales</taxon>
        <taxon>Lythraceae</taxon>
        <taxon>Punica</taxon>
    </lineage>
</organism>
<dbReference type="Proteomes" id="UP000197138">
    <property type="component" value="Unassembled WGS sequence"/>
</dbReference>
<dbReference type="EMBL" id="MTKT01005609">
    <property type="protein sequence ID" value="OWM65553.1"/>
    <property type="molecule type" value="Genomic_DNA"/>
</dbReference>
<sequence>MFYLASGYEERVGEVFESRETRLNAWKGARVQRMHVRARGCARGLRTCARLADGCVAGGCVSGRAAVLGYCSPESTVFTQNEEFNLK</sequence>
<evidence type="ECO:0000313" key="1">
    <source>
        <dbReference type="EMBL" id="OWM65553.1"/>
    </source>
</evidence>